<evidence type="ECO:0000313" key="2">
    <source>
        <dbReference type="Proteomes" id="UP000466831"/>
    </source>
</evidence>
<gene>
    <name evidence="1" type="ORF">MMARJ_00730</name>
</gene>
<organism evidence="1 2">
    <name type="scientific">Mycobacterium marseillense</name>
    <dbReference type="NCBI Taxonomy" id="701042"/>
    <lineage>
        <taxon>Bacteria</taxon>
        <taxon>Bacillati</taxon>
        <taxon>Actinomycetota</taxon>
        <taxon>Actinomycetes</taxon>
        <taxon>Mycobacteriales</taxon>
        <taxon>Mycobacteriaceae</taxon>
        <taxon>Mycobacterium</taxon>
        <taxon>Mycobacterium avium complex (MAC)</taxon>
    </lineage>
</organism>
<protein>
    <submittedName>
        <fullName evidence="1">Uncharacterized protein</fullName>
    </submittedName>
</protein>
<name>A0ABN5ZNF8_9MYCO</name>
<dbReference type="Proteomes" id="UP000466831">
    <property type="component" value="Chromosome"/>
</dbReference>
<dbReference type="EMBL" id="AP022584">
    <property type="protein sequence ID" value="BBY09333.1"/>
    <property type="molecule type" value="Genomic_DNA"/>
</dbReference>
<proteinExistence type="predicted"/>
<accession>A0ABN5ZNF8</accession>
<reference evidence="1 2" key="1">
    <citation type="journal article" date="2019" name="Emerg. Microbes Infect.">
        <title>Comprehensive subspecies identification of 175 nontuberculous mycobacteria species based on 7547 genomic profiles.</title>
        <authorList>
            <person name="Matsumoto Y."/>
            <person name="Kinjo T."/>
            <person name="Motooka D."/>
            <person name="Nabeya D."/>
            <person name="Jung N."/>
            <person name="Uechi K."/>
            <person name="Horii T."/>
            <person name="Iida T."/>
            <person name="Fujita J."/>
            <person name="Nakamura S."/>
        </authorList>
    </citation>
    <scope>NUCLEOTIDE SEQUENCE [LARGE SCALE GENOMIC DNA]</scope>
    <source>
        <strain evidence="1 2">JCM 17324</strain>
    </source>
</reference>
<sequence length="122" mass="13295">MKLCQNSCSIDASVGETRWSGEAPSARGANTKHPYDREELIPAAAALPLESAARNRGLLAPFCVVKALFTEGFSKTEPGPRRRRVAREFGVRLLWIYCEVKNAQRAGELSDGVKPAPLSMGH</sequence>
<evidence type="ECO:0000313" key="1">
    <source>
        <dbReference type="EMBL" id="BBY09333.1"/>
    </source>
</evidence>
<keyword evidence="2" id="KW-1185">Reference proteome</keyword>